<accession>A0A1X7TCE9</accession>
<evidence type="ECO:0000313" key="1">
    <source>
        <dbReference type="EnsemblMetazoa" id="Aqu2.1.12249_001"/>
    </source>
</evidence>
<dbReference type="AlphaFoldDB" id="A0A1X7TCE9"/>
<sequence>MNLHKDSLTEKPSNCVWFLLGEEDQRKRRNFYLYCQKD</sequence>
<protein>
    <submittedName>
        <fullName evidence="1">Uncharacterized protein</fullName>
    </submittedName>
</protein>
<reference evidence="1" key="1">
    <citation type="submission" date="2017-05" db="UniProtKB">
        <authorList>
            <consortium name="EnsemblMetazoa"/>
        </authorList>
    </citation>
    <scope>IDENTIFICATION</scope>
</reference>
<proteinExistence type="predicted"/>
<dbReference type="EnsemblMetazoa" id="Aqu2.1.12249_001">
    <property type="protein sequence ID" value="Aqu2.1.12249_001"/>
    <property type="gene ID" value="Aqu2.1.12249"/>
</dbReference>
<dbReference type="InParanoid" id="A0A1X7TCE9"/>
<name>A0A1X7TCE9_AMPQE</name>
<organism evidence="1">
    <name type="scientific">Amphimedon queenslandica</name>
    <name type="common">Sponge</name>
    <dbReference type="NCBI Taxonomy" id="400682"/>
    <lineage>
        <taxon>Eukaryota</taxon>
        <taxon>Metazoa</taxon>
        <taxon>Porifera</taxon>
        <taxon>Demospongiae</taxon>
        <taxon>Heteroscleromorpha</taxon>
        <taxon>Haplosclerida</taxon>
        <taxon>Niphatidae</taxon>
        <taxon>Amphimedon</taxon>
    </lineage>
</organism>